<keyword evidence="4 7" id="KW-1133">Transmembrane helix</keyword>
<reference evidence="9" key="2">
    <citation type="journal article" date="2023" name="IMA Fungus">
        <title>Comparative genomic study of the Penicillium genus elucidates a diverse pangenome and 15 lateral gene transfer events.</title>
        <authorList>
            <person name="Petersen C."/>
            <person name="Sorensen T."/>
            <person name="Nielsen M.R."/>
            <person name="Sondergaard T.E."/>
            <person name="Sorensen J.L."/>
            <person name="Fitzpatrick D.A."/>
            <person name="Frisvad J.C."/>
            <person name="Nielsen K.L."/>
        </authorList>
    </citation>
    <scope>NUCLEOTIDE SEQUENCE</scope>
    <source>
        <strain evidence="9">IBT 29864</strain>
    </source>
</reference>
<sequence>MAEKNEENEHQEYRTTTNVVDPGEVHGRATQQQERNRSYWQTLNHDPWLLFWIGPVLLSACVINLASVGVEFATTSIGMFFGGKMMNFVAIGVFLNLCTAYVSDISPLAIRASVIGFCNLSQCIGPFISAIMSYYTSQWDNDWSWKALVCAQWGFAVIGFIGQLFMPESPVYLIRMNRIEDARGVLNRLYSKSADADGHLERIKITLEEAETQRKSTYAECFRGTNLRRTMIAVLVFLAEPMSGLGFVSNYGSLMYQYLGIGDRQSFLIQIGAQILSMSGATLSFLIGDFYGRRPMFLGGCIALTTLLLCMGIAGSVDTTAGMMTIL</sequence>
<dbReference type="PROSITE" id="PS50850">
    <property type="entry name" value="MFS"/>
    <property type="match status" value="1"/>
</dbReference>
<dbReference type="SUPFAM" id="SSF103473">
    <property type="entry name" value="MFS general substrate transporter"/>
    <property type="match status" value="1"/>
</dbReference>
<reference evidence="9" key="1">
    <citation type="submission" date="2022-11" db="EMBL/GenBank/DDBJ databases">
        <authorList>
            <person name="Petersen C."/>
        </authorList>
    </citation>
    <scope>NUCLEOTIDE SEQUENCE</scope>
    <source>
        <strain evidence="9">IBT 29864</strain>
    </source>
</reference>
<feature type="region of interest" description="Disordered" evidence="6">
    <location>
        <begin position="1"/>
        <end position="33"/>
    </location>
</feature>
<feature type="transmembrane region" description="Helical" evidence="7">
    <location>
        <begin position="49"/>
        <end position="73"/>
    </location>
</feature>
<keyword evidence="3 7" id="KW-0812">Transmembrane</keyword>
<evidence type="ECO:0000313" key="9">
    <source>
        <dbReference type="EMBL" id="KAJ5390193.1"/>
    </source>
</evidence>
<feature type="domain" description="Major facilitator superfamily (MFS) profile" evidence="8">
    <location>
        <begin position="1"/>
        <end position="327"/>
    </location>
</feature>
<name>A0A9W9VVS2_9EURO</name>
<evidence type="ECO:0000256" key="1">
    <source>
        <dbReference type="ARBA" id="ARBA00004141"/>
    </source>
</evidence>
<comment type="subcellular location">
    <subcellularLocation>
        <location evidence="1">Membrane</location>
        <topology evidence="1">Multi-pass membrane protein</topology>
    </subcellularLocation>
</comment>
<dbReference type="EMBL" id="JAPZBS010000001">
    <property type="protein sequence ID" value="KAJ5390193.1"/>
    <property type="molecule type" value="Genomic_DNA"/>
</dbReference>
<evidence type="ECO:0000256" key="4">
    <source>
        <dbReference type="ARBA" id="ARBA00022989"/>
    </source>
</evidence>
<feature type="transmembrane region" description="Helical" evidence="7">
    <location>
        <begin position="85"/>
        <end position="102"/>
    </location>
</feature>
<feature type="transmembrane region" description="Helical" evidence="7">
    <location>
        <begin position="232"/>
        <end position="255"/>
    </location>
</feature>
<dbReference type="InterPro" id="IPR036259">
    <property type="entry name" value="MFS_trans_sf"/>
</dbReference>
<comment type="similarity">
    <text evidence="2">Belongs to the major facilitator superfamily. Sugar transporter (TC 2.A.1.1) family.</text>
</comment>
<proteinExistence type="inferred from homology"/>
<dbReference type="PANTHER" id="PTHR48022:SF22">
    <property type="entry name" value="MAJOR FACILITATOR SUPERFAMILY (MFS) PROFILE DOMAIN-CONTAINING PROTEIN"/>
    <property type="match status" value="1"/>
</dbReference>
<feature type="transmembrane region" description="Helical" evidence="7">
    <location>
        <begin position="147"/>
        <end position="166"/>
    </location>
</feature>
<evidence type="ECO:0000256" key="5">
    <source>
        <dbReference type="ARBA" id="ARBA00023136"/>
    </source>
</evidence>
<dbReference type="RefSeq" id="XP_056560921.1">
    <property type="nucleotide sequence ID" value="XM_056694192.1"/>
</dbReference>
<feature type="transmembrane region" description="Helical" evidence="7">
    <location>
        <begin position="297"/>
        <end position="317"/>
    </location>
</feature>
<evidence type="ECO:0000313" key="10">
    <source>
        <dbReference type="Proteomes" id="UP001147782"/>
    </source>
</evidence>
<dbReference type="GO" id="GO:0016020">
    <property type="term" value="C:membrane"/>
    <property type="evidence" value="ECO:0007669"/>
    <property type="project" value="UniProtKB-SubCell"/>
</dbReference>
<dbReference type="InterPro" id="IPR050360">
    <property type="entry name" value="MFS_Sugar_Transporters"/>
</dbReference>
<gene>
    <name evidence="9" type="ORF">N7496_001261</name>
</gene>
<evidence type="ECO:0000256" key="7">
    <source>
        <dbReference type="SAM" id="Phobius"/>
    </source>
</evidence>
<dbReference type="Proteomes" id="UP001147782">
    <property type="component" value="Unassembled WGS sequence"/>
</dbReference>
<keyword evidence="5 7" id="KW-0472">Membrane</keyword>
<dbReference type="OrthoDB" id="6612291at2759"/>
<accession>A0A9W9VVS2</accession>
<feature type="transmembrane region" description="Helical" evidence="7">
    <location>
        <begin position="267"/>
        <end position="291"/>
    </location>
</feature>
<comment type="caution">
    <text evidence="9">The sequence shown here is derived from an EMBL/GenBank/DDBJ whole genome shotgun (WGS) entry which is preliminary data.</text>
</comment>
<protein>
    <submittedName>
        <fullName evidence="9">General substrate transporter</fullName>
    </submittedName>
</protein>
<evidence type="ECO:0000259" key="8">
    <source>
        <dbReference type="PROSITE" id="PS50850"/>
    </source>
</evidence>
<evidence type="ECO:0000256" key="2">
    <source>
        <dbReference type="ARBA" id="ARBA00010992"/>
    </source>
</evidence>
<organism evidence="9 10">
    <name type="scientific">Penicillium cataractarum</name>
    <dbReference type="NCBI Taxonomy" id="2100454"/>
    <lineage>
        <taxon>Eukaryota</taxon>
        <taxon>Fungi</taxon>
        <taxon>Dikarya</taxon>
        <taxon>Ascomycota</taxon>
        <taxon>Pezizomycotina</taxon>
        <taxon>Eurotiomycetes</taxon>
        <taxon>Eurotiomycetidae</taxon>
        <taxon>Eurotiales</taxon>
        <taxon>Aspergillaceae</taxon>
        <taxon>Penicillium</taxon>
    </lineage>
</organism>
<dbReference type="AlphaFoldDB" id="A0A9W9VVS2"/>
<feature type="transmembrane region" description="Helical" evidence="7">
    <location>
        <begin position="108"/>
        <end position="135"/>
    </location>
</feature>
<evidence type="ECO:0000256" key="3">
    <source>
        <dbReference type="ARBA" id="ARBA00022692"/>
    </source>
</evidence>
<dbReference type="Pfam" id="PF00083">
    <property type="entry name" value="Sugar_tr"/>
    <property type="match status" value="1"/>
</dbReference>
<dbReference type="PANTHER" id="PTHR48022">
    <property type="entry name" value="PLASTIDIC GLUCOSE TRANSPORTER 4"/>
    <property type="match status" value="1"/>
</dbReference>
<keyword evidence="10" id="KW-1185">Reference proteome</keyword>
<dbReference type="Gene3D" id="1.20.1250.20">
    <property type="entry name" value="MFS general substrate transporter like domains"/>
    <property type="match status" value="1"/>
</dbReference>
<feature type="compositionally biased region" description="Basic and acidic residues" evidence="6">
    <location>
        <begin position="1"/>
        <end position="13"/>
    </location>
</feature>
<dbReference type="GO" id="GO:0005351">
    <property type="term" value="F:carbohydrate:proton symporter activity"/>
    <property type="evidence" value="ECO:0007669"/>
    <property type="project" value="TreeGrafter"/>
</dbReference>
<dbReference type="InterPro" id="IPR020846">
    <property type="entry name" value="MFS_dom"/>
</dbReference>
<dbReference type="GeneID" id="81433369"/>
<dbReference type="InterPro" id="IPR005828">
    <property type="entry name" value="MFS_sugar_transport-like"/>
</dbReference>
<evidence type="ECO:0000256" key="6">
    <source>
        <dbReference type="SAM" id="MobiDB-lite"/>
    </source>
</evidence>